<feature type="compositionally biased region" description="Acidic residues" evidence="1">
    <location>
        <begin position="86"/>
        <end position="96"/>
    </location>
</feature>
<feature type="compositionally biased region" description="Acidic residues" evidence="1">
    <location>
        <begin position="104"/>
        <end position="114"/>
    </location>
</feature>
<dbReference type="EMBL" id="CAUYUJ010017534">
    <property type="protein sequence ID" value="CAK0875605.1"/>
    <property type="molecule type" value="Genomic_DNA"/>
</dbReference>
<accession>A0ABN9VQ88</accession>
<protein>
    <submittedName>
        <fullName evidence="2">Uncharacterized protein</fullName>
    </submittedName>
</protein>
<feature type="region of interest" description="Disordered" evidence="1">
    <location>
        <begin position="1"/>
        <end position="53"/>
    </location>
</feature>
<evidence type="ECO:0000256" key="1">
    <source>
        <dbReference type="SAM" id="MobiDB-lite"/>
    </source>
</evidence>
<evidence type="ECO:0000313" key="3">
    <source>
        <dbReference type="Proteomes" id="UP001189429"/>
    </source>
</evidence>
<organism evidence="2 3">
    <name type="scientific">Prorocentrum cordatum</name>
    <dbReference type="NCBI Taxonomy" id="2364126"/>
    <lineage>
        <taxon>Eukaryota</taxon>
        <taxon>Sar</taxon>
        <taxon>Alveolata</taxon>
        <taxon>Dinophyceae</taxon>
        <taxon>Prorocentrales</taxon>
        <taxon>Prorocentraceae</taxon>
        <taxon>Prorocentrum</taxon>
    </lineage>
</organism>
<reference evidence="2" key="1">
    <citation type="submission" date="2023-10" db="EMBL/GenBank/DDBJ databases">
        <authorList>
            <person name="Chen Y."/>
            <person name="Shah S."/>
            <person name="Dougan E. K."/>
            <person name="Thang M."/>
            <person name="Chan C."/>
        </authorList>
    </citation>
    <scope>NUCLEOTIDE SEQUENCE [LARGE SCALE GENOMIC DNA]</scope>
</reference>
<comment type="caution">
    <text evidence="2">The sequence shown here is derived from an EMBL/GenBank/DDBJ whole genome shotgun (WGS) entry which is preliminary data.</text>
</comment>
<proteinExistence type="predicted"/>
<name>A0ABN9VQ88_9DINO</name>
<keyword evidence="3" id="KW-1185">Reference proteome</keyword>
<dbReference type="Proteomes" id="UP001189429">
    <property type="component" value="Unassembled WGS sequence"/>
</dbReference>
<feature type="compositionally biased region" description="Basic residues" evidence="1">
    <location>
        <begin position="1"/>
        <end position="23"/>
    </location>
</feature>
<gene>
    <name evidence="2" type="ORF">PCOR1329_LOCUS60232</name>
</gene>
<evidence type="ECO:0000313" key="2">
    <source>
        <dbReference type="EMBL" id="CAK0875605.1"/>
    </source>
</evidence>
<feature type="region of interest" description="Disordered" evidence="1">
    <location>
        <begin position="76"/>
        <end position="114"/>
    </location>
</feature>
<sequence>MRRQRPARLRRPPPSRAARKTRTRDRAGEEPLLTCSLLRPPAAPPGPAARGIPWRNSGLCLLRGGGPTQCKVLAVQRKRGGRAREEEEEEQEEEETGATGETRETEETEGEEAG</sequence>